<evidence type="ECO:0000313" key="2">
    <source>
        <dbReference type="EMBL" id="NHN28205.1"/>
    </source>
</evidence>
<accession>A0ABX0IWA0</accession>
<evidence type="ECO:0008006" key="4">
    <source>
        <dbReference type="Google" id="ProtNLM"/>
    </source>
</evidence>
<dbReference type="RefSeq" id="WP_140964684.1">
    <property type="nucleotide sequence ID" value="NZ_VEVQ02000069.1"/>
</dbReference>
<evidence type="ECO:0000313" key="3">
    <source>
        <dbReference type="Proteomes" id="UP000817854"/>
    </source>
</evidence>
<dbReference type="EMBL" id="VEVQ02000069">
    <property type="protein sequence ID" value="NHN28205.1"/>
    <property type="molecule type" value="Genomic_DNA"/>
</dbReference>
<reference evidence="2 3" key="3">
    <citation type="submission" date="2020-02" db="EMBL/GenBank/DDBJ databases">
        <title>Flavobacterium profundi sp. nov., isolated from a deep-sea seamount.</title>
        <authorList>
            <person name="Zhang D.-C."/>
        </authorList>
    </citation>
    <scope>NUCLEOTIDE SEQUENCE [LARGE SCALE GENOMIC DNA]</scope>
    <source>
        <strain evidence="2 3">EC11</strain>
    </source>
</reference>
<keyword evidence="1" id="KW-0732">Signal</keyword>
<feature type="non-terminal residue" evidence="2">
    <location>
        <position position="62"/>
    </location>
</feature>
<organism evidence="2 3">
    <name type="scientific">Flavobacterium jejuense</name>
    <dbReference type="NCBI Taxonomy" id="1544455"/>
    <lineage>
        <taxon>Bacteria</taxon>
        <taxon>Pseudomonadati</taxon>
        <taxon>Bacteroidota</taxon>
        <taxon>Flavobacteriia</taxon>
        <taxon>Flavobacteriales</taxon>
        <taxon>Flavobacteriaceae</taxon>
        <taxon>Flavobacterium</taxon>
    </lineage>
</organism>
<evidence type="ECO:0000256" key="1">
    <source>
        <dbReference type="SAM" id="SignalP"/>
    </source>
</evidence>
<feature type="signal peptide" evidence="1">
    <location>
        <begin position="1"/>
        <end position="20"/>
    </location>
</feature>
<dbReference type="Proteomes" id="UP000817854">
    <property type="component" value="Unassembled WGS sequence"/>
</dbReference>
<sequence>MIKKISVVLTIFIFSNSLFAQQDINELGIKLDEFSKVKPGINEVVKIDVSGLSLYDLIIAIS</sequence>
<keyword evidence="3" id="KW-1185">Reference proteome</keyword>
<protein>
    <recommendedName>
        <fullName evidence="4">TonB-dependent receptor plug domain-containing protein</fullName>
    </recommendedName>
</protein>
<proteinExistence type="predicted"/>
<reference evidence="3" key="1">
    <citation type="submission" date="2019-05" db="EMBL/GenBank/DDBJ databases">
        <title>Flavobacterium profundi sp. nov., isolated from a deep-sea seamount.</title>
        <authorList>
            <person name="Zhang D.-C."/>
        </authorList>
    </citation>
    <scope>NUCLEOTIDE SEQUENCE [LARGE SCALE GENOMIC DNA]</scope>
    <source>
        <strain evidence="3">EC11</strain>
    </source>
</reference>
<name>A0ABX0IWA0_9FLAO</name>
<reference evidence="2 3" key="2">
    <citation type="submission" date="2019-05" db="EMBL/GenBank/DDBJ databases">
        <authorList>
            <person name="Lianzixin W."/>
        </authorList>
    </citation>
    <scope>NUCLEOTIDE SEQUENCE [LARGE SCALE GENOMIC DNA]</scope>
    <source>
        <strain evidence="2 3">EC11</strain>
    </source>
</reference>
<gene>
    <name evidence="2" type="ORF">FIA58_021250</name>
</gene>
<feature type="chain" id="PRO_5045381747" description="TonB-dependent receptor plug domain-containing protein" evidence="1">
    <location>
        <begin position="21"/>
        <end position="62"/>
    </location>
</feature>
<comment type="caution">
    <text evidence="2">The sequence shown here is derived from an EMBL/GenBank/DDBJ whole genome shotgun (WGS) entry which is preliminary data.</text>
</comment>